<dbReference type="GO" id="GO:0005737">
    <property type="term" value="C:cytoplasm"/>
    <property type="evidence" value="ECO:0007669"/>
    <property type="project" value="TreeGrafter"/>
</dbReference>
<sequence>MSLIKQMGQFPDNERRMFFETLPNYKNGQFHNLIPTPALAEGEKMGKVLWTFLKTKYPDTRPKKAIPFVNTDLKNLAPEENVMVWFGHSSYFIQLDGKKFLVDPVFSGNASPVPGSVKAFEGSNHYQAEDMPVIDVLFISHDHWDHLDYKTVQALKPKVKTVICGLGVAQHFEYWGWDRNKIIEKNWYDSIDLGDGFNVTLTPARHFSGRLTKRNISLWTSFVLQTPAMRLFLGGDSGYGPHFKDIGEKFGPFDLAILECGQYGDKWPYIHTLMDEMMTEVKELKAKSFIPVHNSKFKLAQHPWYEPLEKVTSAAEAEGIPVATPRIGEKLNLNELNKKWDKWWQEIM</sequence>
<dbReference type="eggNOG" id="COG2220">
    <property type="taxonomic scope" value="Bacteria"/>
</dbReference>
<dbReference type="STRING" id="1338011.BD94_1927"/>
<evidence type="ECO:0000313" key="2">
    <source>
        <dbReference type="EMBL" id="AIL45702.1"/>
    </source>
</evidence>
<dbReference type="InterPro" id="IPR024884">
    <property type="entry name" value="NAPE-PLD"/>
</dbReference>
<accession>A0A077EDW1</accession>
<dbReference type="PANTHER" id="PTHR15032:SF4">
    <property type="entry name" value="N-ACYL-PHOSPHATIDYLETHANOLAMINE-HYDROLYZING PHOSPHOLIPASE D"/>
    <property type="match status" value="1"/>
</dbReference>
<dbReference type="PANTHER" id="PTHR15032">
    <property type="entry name" value="N-ACYL-PHOSPHATIDYLETHANOLAMINE-HYDROLYZING PHOSPHOLIPASE D"/>
    <property type="match status" value="1"/>
</dbReference>
<reference evidence="2" key="1">
    <citation type="journal article" date="2013" name="Lancet">
        <title>First case of E anophelis outbreak in an intensive-care unit.</title>
        <authorList>
            <person name="Teo J."/>
            <person name="Tan S.Y."/>
            <person name="Tay M."/>
            <person name="Ding Y."/>
            <person name="Kjelleberg S."/>
            <person name="Givskov M."/>
            <person name="Lin R.T."/>
            <person name="Yang L."/>
        </authorList>
    </citation>
    <scope>NUCLEOTIDE SEQUENCE [LARGE SCALE GENOMIC DNA]</scope>
    <source>
        <strain evidence="2">NUHP1</strain>
    </source>
</reference>
<gene>
    <name evidence="2" type="ORF">BD94_1927</name>
</gene>
<name>A0A077EDW1_9FLAO</name>
<dbReference type="AlphaFoldDB" id="A0A077EDW1"/>
<dbReference type="Gene3D" id="3.60.15.10">
    <property type="entry name" value="Ribonuclease Z/Hydroxyacylglutathione hydrolase-like"/>
    <property type="match status" value="1"/>
</dbReference>
<dbReference type="PIRSF" id="PIRSF038896">
    <property type="entry name" value="NAPE-PLD"/>
    <property type="match status" value="1"/>
</dbReference>
<evidence type="ECO:0000259" key="1">
    <source>
        <dbReference type="SMART" id="SM00849"/>
    </source>
</evidence>
<dbReference type="Pfam" id="PF12706">
    <property type="entry name" value="Lactamase_B_2"/>
    <property type="match status" value="1"/>
</dbReference>
<dbReference type="EMBL" id="CP007547">
    <property type="protein sequence ID" value="AIL45702.1"/>
    <property type="molecule type" value="Genomic_DNA"/>
</dbReference>
<protein>
    <submittedName>
        <fullName evidence="2">Outer membrane protein romA</fullName>
    </submittedName>
</protein>
<dbReference type="SMART" id="SM00849">
    <property type="entry name" value="Lactamase_B"/>
    <property type="match status" value="1"/>
</dbReference>
<dbReference type="InterPro" id="IPR036866">
    <property type="entry name" value="RibonucZ/Hydroxyglut_hydro"/>
</dbReference>
<dbReference type="GO" id="GO:0070290">
    <property type="term" value="F:N-acylphosphatidylethanolamine-specific phospholipase D activity"/>
    <property type="evidence" value="ECO:0007669"/>
    <property type="project" value="InterPro"/>
</dbReference>
<dbReference type="Proteomes" id="UP000028933">
    <property type="component" value="Chromosome"/>
</dbReference>
<dbReference type="HOGENOM" id="CLU_020884_0_2_10"/>
<feature type="domain" description="Metallo-beta-lactamase" evidence="1">
    <location>
        <begin position="87"/>
        <end position="293"/>
    </location>
</feature>
<evidence type="ECO:0000313" key="3">
    <source>
        <dbReference type="Proteomes" id="UP000028933"/>
    </source>
</evidence>
<proteinExistence type="predicted"/>
<dbReference type="SUPFAM" id="SSF56281">
    <property type="entry name" value="Metallo-hydrolase/oxidoreductase"/>
    <property type="match status" value="1"/>
</dbReference>
<dbReference type="KEGG" id="eao:BD94_1927"/>
<dbReference type="RefSeq" id="WP_024564413.1">
    <property type="nucleotide sequence ID" value="NZ_CP007547.1"/>
</dbReference>
<organism evidence="2 3">
    <name type="scientific">Elizabethkingia anophelis NUHP1</name>
    <dbReference type="NCBI Taxonomy" id="1338011"/>
    <lineage>
        <taxon>Bacteria</taxon>
        <taxon>Pseudomonadati</taxon>
        <taxon>Bacteroidota</taxon>
        <taxon>Flavobacteriia</taxon>
        <taxon>Flavobacteriales</taxon>
        <taxon>Weeksellaceae</taxon>
        <taxon>Elizabethkingia</taxon>
    </lineage>
</organism>
<dbReference type="InterPro" id="IPR001279">
    <property type="entry name" value="Metallo-B-lactamas"/>
</dbReference>
<reference evidence="2" key="2">
    <citation type="journal article" date="2015" name="Genome Biol. Evol.">
        <title>Complete Genome Sequence and Transcriptomic Analysis of the Novel Pathogen Elizabethkingia anophelis in Response to Oxidative Stress.</title>
        <authorList>
            <person name="Li Y."/>
            <person name="Liu Y."/>
            <person name="Chew S.C."/>
            <person name="Tay M."/>
            <person name="Salido M.M."/>
            <person name="Teo J."/>
            <person name="Lauro F.M."/>
            <person name="Givskov M."/>
            <person name="Yang L."/>
        </authorList>
    </citation>
    <scope>NUCLEOTIDE SEQUENCE</scope>
    <source>
        <strain evidence="2">NUHP1</strain>
    </source>
</reference>
<dbReference type="GO" id="GO:0008270">
    <property type="term" value="F:zinc ion binding"/>
    <property type="evidence" value="ECO:0007669"/>
    <property type="project" value="InterPro"/>
</dbReference>